<organism evidence="1 2">
    <name type="scientific">Variovorax paradoxus</name>
    <dbReference type="NCBI Taxonomy" id="34073"/>
    <lineage>
        <taxon>Bacteria</taxon>
        <taxon>Pseudomonadati</taxon>
        <taxon>Pseudomonadota</taxon>
        <taxon>Betaproteobacteria</taxon>
        <taxon>Burkholderiales</taxon>
        <taxon>Comamonadaceae</taxon>
        <taxon>Variovorax</taxon>
    </lineage>
</organism>
<comment type="caution">
    <text evidence="1">The sequence shown here is derived from an EMBL/GenBank/DDBJ whole genome shotgun (WGS) entry which is preliminary data.</text>
</comment>
<dbReference type="AlphaFoldDB" id="A0A2W5QKR7"/>
<proteinExistence type="predicted"/>
<evidence type="ECO:0000313" key="2">
    <source>
        <dbReference type="Proteomes" id="UP000249135"/>
    </source>
</evidence>
<accession>A0A2W5QKR7</accession>
<sequence length="104" mass="11379">MSTPTTTPLAVKYSGDKPPATLRRWCDAHADRVYELHCGGGYDSGRPNGFAYDVMLRPGWSMSDDACHILIEPTVADMLRQLRAIARCTCSDCIEALAKGTGSW</sequence>
<dbReference type="Proteomes" id="UP000249135">
    <property type="component" value="Unassembled WGS sequence"/>
</dbReference>
<gene>
    <name evidence="1" type="ORF">DI563_05270</name>
</gene>
<protein>
    <submittedName>
        <fullName evidence="1">Uncharacterized protein</fullName>
    </submittedName>
</protein>
<name>A0A2W5QKR7_VARPD</name>
<dbReference type="EMBL" id="QFPP01000034">
    <property type="protein sequence ID" value="PZQ76989.1"/>
    <property type="molecule type" value="Genomic_DNA"/>
</dbReference>
<evidence type="ECO:0000313" key="1">
    <source>
        <dbReference type="EMBL" id="PZQ76989.1"/>
    </source>
</evidence>
<reference evidence="1 2" key="1">
    <citation type="submission" date="2017-08" db="EMBL/GenBank/DDBJ databases">
        <title>Infants hospitalized years apart are colonized by the same room-sourced microbial strains.</title>
        <authorList>
            <person name="Brooks B."/>
            <person name="Olm M.R."/>
            <person name="Firek B.A."/>
            <person name="Baker R."/>
            <person name="Thomas B.C."/>
            <person name="Morowitz M.J."/>
            <person name="Banfield J.F."/>
        </authorList>
    </citation>
    <scope>NUCLEOTIDE SEQUENCE [LARGE SCALE GENOMIC DNA]</scope>
    <source>
        <strain evidence="1">S2_005_003_R2_41</strain>
    </source>
</reference>